<keyword evidence="2" id="KW-0614">Plasmid</keyword>
<feature type="region of interest" description="Disordered" evidence="1">
    <location>
        <begin position="30"/>
        <end position="50"/>
    </location>
</feature>
<dbReference type="RefSeq" id="WP_187095063.1">
    <property type="nucleotide sequence ID" value="NZ_CP059893.1"/>
</dbReference>
<dbReference type="AlphaFoldDB" id="A0A7G8P6E5"/>
<gene>
    <name evidence="2" type="ORF">HZU40_00115</name>
</gene>
<geneLocation type="plasmid" evidence="2 3">
    <name>unnamed2</name>
</geneLocation>
<dbReference type="KEGG" id="mflu:HZU40_00115"/>
<name>A0A7G8P6E5_9MYCO</name>
<dbReference type="Proteomes" id="UP000515498">
    <property type="component" value="Plasmid unnamed2"/>
</dbReference>
<proteinExistence type="predicted"/>
<evidence type="ECO:0000313" key="3">
    <source>
        <dbReference type="Proteomes" id="UP000515498"/>
    </source>
</evidence>
<protein>
    <submittedName>
        <fullName evidence="2">Uncharacterized protein</fullName>
    </submittedName>
</protein>
<dbReference type="EMBL" id="CP059893">
    <property type="protein sequence ID" value="QNJ89911.1"/>
    <property type="molecule type" value="Genomic_DNA"/>
</dbReference>
<sequence length="323" mass="36054">MSRRQGPTWAATSVPEIRRQWCNAVDQSVDRFSQGLAPPPPGTPEAGNKRRERMQAKLATEMEIMKAENDALRGAEMFWVARDMVDVALHAALTLPEWTPAIAAPAPNGLLCWARPAGSVPYGPKQTSTTDVPWDSVWWWIRPGGMMQLVTASRFTKQRDLIAQFQVSTPLWAANTIVIDPKEARTEEANGTEDSHPFVSVVGAAWLLMAQANVAETRTIGSQPQPQPRTTRTDMPAPAPREPSTVTIVELRQKPAAREREPDPAAAGRTYTHRWPVEGYWRQQPYGPNNSQRKPKYITDHVKGPEGAPLIRKDRVHVLRKGR</sequence>
<evidence type="ECO:0000256" key="1">
    <source>
        <dbReference type="SAM" id="MobiDB-lite"/>
    </source>
</evidence>
<feature type="region of interest" description="Disordered" evidence="1">
    <location>
        <begin position="281"/>
        <end position="309"/>
    </location>
</feature>
<organism evidence="2 3">
    <name type="scientific">Mycolicibacterium fluoranthenivorans</name>
    <dbReference type="NCBI Taxonomy" id="258505"/>
    <lineage>
        <taxon>Bacteria</taxon>
        <taxon>Bacillati</taxon>
        <taxon>Actinomycetota</taxon>
        <taxon>Actinomycetes</taxon>
        <taxon>Mycobacteriales</taxon>
        <taxon>Mycobacteriaceae</taxon>
        <taxon>Mycolicibacterium</taxon>
    </lineage>
</organism>
<feature type="compositionally biased region" description="Polar residues" evidence="1">
    <location>
        <begin position="218"/>
        <end position="230"/>
    </location>
</feature>
<reference evidence="2 3" key="1">
    <citation type="submission" date="2020-07" db="EMBL/GenBank/DDBJ databases">
        <title>Draft genome sequence of four isobutane-metabolizing strains capable of cometabolically degrading diverse ether contaminants.</title>
        <authorList>
            <person name="Chen W."/>
            <person name="Faulkner N."/>
            <person name="Smith C."/>
            <person name="Hyman M."/>
        </authorList>
    </citation>
    <scope>NUCLEOTIDE SEQUENCE [LARGE SCALE GENOMIC DNA]</scope>
    <source>
        <strain evidence="2 3">2A</strain>
        <plasmid evidence="2 3">unnamed2</plasmid>
    </source>
</reference>
<evidence type="ECO:0000313" key="2">
    <source>
        <dbReference type="EMBL" id="QNJ89911.1"/>
    </source>
</evidence>
<accession>A0A7G8P6E5</accession>
<feature type="region of interest" description="Disordered" evidence="1">
    <location>
        <begin position="218"/>
        <end position="244"/>
    </location>
</feature>